<evidence type="ECO:0000313" key="3">
    <source>
        <dbReference type="Proteomes" id="UP000886689"/>
    </source>
</evidence>
<dbReference type="InterPro" id="IPR001173">
    <property type="entry name" value="Glyco_trans_2-like"/>
</dbReference>
<proteinExistence type="predicted"/>
<reference evidence="2" key="1">
    <citation type="submission" date="2020-10" db="EMBL/GenBank/DDBJ databases">
        <title>Connecting structure to function with the recovery of over 1000 high-quality activated sludge metagenome-assembled genomes encoding full-length rRNA genes using long-read sequencing.</title>
        <authorList>
            <person name="Singleton C.M."/>
            <person name="Petriglieri F."/>
            <person name="Kristensen J.M."/>
            <person name="Kirkegaard R.H."/>
            <person name="Michaelsen T.Y."/>
            <person name="Andersen M.H."/>
            <person name="Karst S.M."/>
            <person name="Dueholm M.S."/>
            <person name="Nielsen P.H."/>
            <person name="Albertsen M."/>
        </authorList>
    </citation>
    <scope>NUCLEOTIDE SEQUENCE</scope>
    <source>
        <strain evidence="2">Hirt_18-Q3-R61-65_BATAC.395</strain>
    </source>
</reference>
<protein>
    <submittedName>
        <fullName evidence="2">Glycosyltransferase</fullName>
    </submittedName>
</protein>
<dbReference type="EMBL" id="JADJUC010000002">
    <property type="protein sequence ID" value="MBK8523016.1"/>
    <property type="molecule type" value="Genomic_DNA"/>
</dbReference>
<organism evidence="2 3">
    <name type="scientific">Candidatus Proximibacter danicus</name>
    <dbReference type="NCBI Taxonomy" id="2954365"/>
    <lineage>
        <taxon>Bacteria</taxon>
        <taxon>Pseudomonadati</taxon>
        <taxon>Pseudomonadota</taxon>
        <taxon>Betaproteobacteria</taxon>
        <taxon>Candidatus Proximibacter</taxon>
    </lineage>
</organism>
<name>A0A9D7PP90_9PROT</name>
<dbReference type="SUPFAM" id="SSF53448">
    <property type="entry name" value="Nucleotide-diphospho-sugar transferases"/>
    <property type="match status" value="3"/>
</dbReference>
<dbReference type="Pfam" id="PF00535">
    <property type="entry name" value="Glycos_transf_2"/>
    <property type="match status" value="1"/>
</dbReference>
<dbReference type="PANTHER" id="PTHR43685">
    <property type="entry name" value="GLYCOSYLTRANSFERASE"/>
    <property type="match status" value="1"/>
</dbReference>
<sequence length="812" mass="87336">MSVPLFSIIVTTVDRPQLLRDAIGSALGQSLPDFEVIVVNDGGPDLDPLLENLDPLHRVAQLRLPGRSGPGRARNAGMQKARGEFVCFLDDDDLYHPEHLATLHQGLVANPEALVYADAVVHHEVIDGGTRRIVNSAAPWQHELFIKQRLWIHNFIPVQVFAVRRRALLAVGGFDEELRAFEDWDLLLKLAAQQDFIHIPRVTSEIRMRPQSGAHRSQSVKSDRSEPEIIEQLYARHGDLCDPLVRAGRAFVRGNGFASGPDFLIVDASETDLAYRAWLPRHTPDAAALAHAPDSMLLIVITPTGHESWLAATAASFAALPDNSSLVVVGETPLLPPTIPAAHDPRVSTRPIATLDDFVGLTAVLNDIVAEAGEKWVAILPAGATLDAGTGSLLAACAAADERRRAIYCDHDQAIVPQDIRARPSFKPDFDPELYCAQDYIGPALWIRRDALRDLGPLQPFPGNWLHDALWRLYDRAGAAAIGHLAEPLVHLPIGGVGHPLALAARQAVVEQHLARAGQGGRVVAGPVAGSFAIDYPLPAPAPRLSVIVWADGNDAGDAARCIDSLLRNVACPGLEIIDATGGAQAVPAELAANQGATIHRLPPLTDATGAANTSAAMNAAAKLATGNFLIFLRASTESLQPDWLSALVRQAARADIGAVGTRLIGPDGTLVAGATVLGLQEGAATAFLGLSYQAPGYLDRQQLVQCVSAVSRRCLMLRREAFAAVGGFNAVNYPDRHADTDLCLRLGERGLRVLWLPATVVADHVATERPDARAVDQLRRDWSRRLAADPAYNRNLSRQRTDFAVPRPPAE</sequence>
<evidence type="ECO:0000313" key="2">
    <source>
        <dbReference type="EMBL" id="MBK8523016.1"/>
    </source>
</evidence>
<dbReference type="AlphaFoldDB" id="A0A9D7PP90"/>
<evidence type="ECO:0000259" key="1">
    <source>
        <dbReference type="Pfam" id="PF00535"/>
    </source>
</evidence>
<dbReference type="Proteomes" id="UP000886689">
    <property type="component" value="Unassembled WGS sequence"/>
</dbReference>
<dbReference type="InterPro" id="IPR029044">
    <property type="entry name" value="Nucleotide-diphossugar_trans"/>
</dbReference>
<dbReference type="Gene3D" id="3.90.550.10">
    <property type="entry name" value="Spore Coat Polysaccharide Biosynthesis Protein SpsA, Chain A"/>
    <property type="match status" value="2"/>
</dbReference>
<comment type="caution">
    <text evidence="2">The sequence shown here is derived from an EMBL/GenBank/DDBJ whole genome shotgun (WGS) entry which is preliminary data.</text>
</comment>
<accession>A0A9D7PP90</accession>
<feature type="domain" description="Glycosyltransferase 2-like" evidence="1">
    <location>
        <begin position="7"/>
        <end position="169"/>
    </location>
</feature>
<dbReference type="InterPro" id="IPR050834">
    <property type="entry name" value="Glycosyltransf_2"/>
</dbReference>
<dbReference type="PANTHER" id="PTHR43685:SF2">
    <property type="entry name" value="GLYCOSYLTRANSFERASE 2-LIKE DOMAIN-CONTAINING PROTEIN"/>
    <property type="match status" value="1"/>
</dbReference>
<gene>
    <name evidence="2" type="ORF">IPL58_02170</name>
</gene>